<dbReference type="InterPro" id="IPR011705">
    <property type="entry name" value="BACK"/>
</dbReference>
<dbReference type="Pfam" id="PF07707">
    <property type="entry name" value="BACK"/>
    <property type="match status" value="1"/>
</dbReference>
<feature type="repeat" description="TPR" evidence="3">
    <location>
        <begin position="281"/>
        <end position="314"/>
    </location>
</feature>
<dbReference type="SUPFAM" id="SSF48452">
    <property type="entry name" value="TPR-like"/>
    <property type="match status" value="1"/>
</dbReference>
<evidence type="ECO:0000259" key="4">
    <source>
        <dbReference type="PROSITE" id="PS50097"/>
    </source>
</evidence>
<evidence type="ECO:0000256" key="1">
    <source>
        <dbReference type="ARBA" id="ARBA00022737"/>
    </source>
</evidence>
<dbReference type="Gene3D" id="1.25.40.10">
    <property type="entry name" value="Tetratricopeptide repeat domain"/>
    <property type="match status" value="1"/>
</dbReference>
<dbReference type="SUPFAM" id="SSF54695">
    <property type="entry name" value="POZ domain"/>
    <property type="match status" value="1"/>
</dbReference>
<keyword evidence="2 3" id="KW-0802">TPR repeat</keyword>
<name>A0A397ULC3_9GLOM</name>
<dbReference type="Gene3D" id="1.25.40.420">
    <property type="match status" value="1"/>
</dbReference>
<dbReference type="PANTHER" id="PTHR44858">
    <property type="entry name" value="TETRATRICOPEPTIDE REPEAT PROTEIN 6"/>
    <property type="match status" value="1"/>
</dbReference>
<evidence type="ECO:0000313" key="5">
    <source>
        <dbReference type="EMBL" id="RIB10291.1"/>
    </source>
</evidence>
<dbReference type="InterPro" id="IPR000210">
    <property type="entry name" value="BTB/POZ_dom"/>
</dbReference>
<dbReference type="InterPro" id="IPR019734">
    <property type="entry name" value="TPR_rpt"/>
</dbReference>
<dbReference type="CDD" id="cd18186">
    <property type="entry name" value="BTB_POZ_ZBTB_KLHL-like"/>
    <property type="match status" value="1"/>
</dbReference>
<dbReference type="PROSITE" id="PS50005">
    <property type="entry name" value="TPR"/>
    <property type="match status" value="3"/>
</dbReference>
<keyword evidence="1" id="KW-0677">Repeat</keyword>
<dbReference type="PANTHER" id="PTHR44858:SF1">
    <property type="entry name" value="UDP-N-ACETYLGLUCOSAMINE--PEPTIDE N-ACETYLGLUCOSAMINYLTRANSFERASE SPINDLY-RELATED"/>
    <property type="match status" value="1"/>
</dbReference>
<dbReference type="Pfam" id="PF13181">
    <property type="entry name" value="TPR_8"/>
    <property type="match status" value="1"/>
</dbReference>
<feature type="repeat" description="TPR" evidence="3">
    <location>
        <begin position="372"/>
        <end position="405"/>
    </location>
</feature>
<sequence>MIAKFFEKLSNNLNELLNNSDEYNVVIEVGQAPKIHVFKVHSIILSSRCLYFKDKLSATTYNDKNVKVIKQDNVSIEVFEIIIKYIYDGTVSLENINTSVIFELLIVSNKFGLEELIKHIQSFLLENNASWLRFNFSRVYHASFKYDNLKDLNQFCANIIAKHPNIIFDSDEFLTLPENILLFILKLDNLQMDEGKIWDYTIKWGIAQNPSLPPNPDQWSDDHFLTLKYVVEKIWPYQKILDPTLLTDITLNFMAPNKIITSHFLPPRTTSTTILPPRNIASELRKSGEAYRIMGKYNESLIDLTKSLEIEPNNTFALKNRESLADLNKALKIEPKDAVALKFRGNTYGRMHEYEKSLEYLNQSLEMEPDDAFALKVRGDTYRMMGRYEKSLADLNRSLEIKPDDAFALKVRGYTYRMMVDMSNQLQT</sequence>
<reference evidence="5 6" key="1">
    <citation type="submission" date="2018-06" db="EMBL/GenBank/DDBJ databases">
        <title>Comparative genomics reveals the genomic features of Rhizophagus irregularis, R. cerebriforme, R. diaphanum and Gigaspora rosea, and their symbiotic lifestyle signature.</title>
        <authorList>
            <person name="Morin E."/>
            <person name="San Clemente H."/>
            <person name="Chen E.C.H."/>
            <person name="De La Providencia I."/>
            <person name="Hainaut M."/>
            <person name="Kuo A."/>
            <person name="Kohler A."/>
            <person name="Murat C."/>
            <person name="Tang N."/>
            <person name="Roy S."/>
            <person name="Loubradou J."/>
            <person name="Henrissat B."/>
            <person name="Grigoriev I.V."/>
            <person name="Corradi N."/>
            <person name="Roux C."/>
            <person name="Martin F.M."/>
        </authorList>
    </citation>
    <scope>NUCLEOTIDE SEQUENCE [LARGE SCALE GENOMIC DNA]</scope>
    <source>
        <strain evidence="5 6">DAOM 194757</strain>
    </source>
</reference>
<feature type="domain" description="BTB" evidence="4">
    <location>
        <begin position="23"/>
        <end position="95"/>
    </location>
</feature>
<dbReference type="Proteomes" id="UP000266673">
    <property type="component" value="Unassembled WGS sequence"/>
</dbReference>
<comment type="caution">
    <text evidence="5">The sequence shown here is derived from an EMBL/GenBank/DDBJ whole genome shotgun (WGS) entry which is preliminary data.</text>
</comment>
<gene>
    <name evidence="5" type="ORF">C2G38_2206547</name>
</gene>
<dbReference type="PROSITE" id="PS50097">
    <property type="entry name" value="BTB"/>
    <property type="match status" value="1"/>
</dbReference>
<feature type="repeat" description="TPR" evidence="3">
    <location>
        <begin position="338"/>
        <end position="371"/>
    </location>
</feature>
<keyword evidence="6" id="KW-1185">Reference proteome</keyword>
<dbReference type="OrthoDB" id="2311693at2759"/>
<evidence type="ECO:0000256" key="3">
    <source>
        <dbReference type="PROSITE-ProRule" id="PRU00339"/>
    </source>
</evidence>
<accession>A0A397ULC3</accession>
<dbReference type="EMBL" id="QKWP01001269">
    <property type="protein sequence ID" value="RIB10291.1"/>
    <property type="molecule type" value="Genomic_DNA"/>
</dbReference>
<proteinExistence type="predicted"/>
<dbReference type="InterPro" id="IPR011990">
    <property type="entry name" value="TPR-like_helical_dom_sf"/>
</dbReference>
<evidence type="ECO:0000313" key="6">
    <source>
        <dbReference type="Proteomes" id="UP000266673"/>
    </source>
</evidence>
<dbReference type="SMART" id="SM00028">
    <property type="entry name" value="TPR"/>
    <property type="match status" value="3"/>
</dbReference>
<dbReference type="InterPro" id="IPR011333">
    <property type="entry name" value="SKP1/BTB/POZ_sf"/>
</dbReference>
<dbReference type="InterPro" id="IPR050498">
    <property type="entry name" value="Ycf3"/>
</dbReference>
<protein>
    <recommendedName>
        <fullName evidence="4">BTB domain-containing protein</fullName>
    </recommendedName>
</protein>
<dbReference type="AlphaFoldDB" id="A0A397ULC3"/>
<dbReference type="Gene3D" id="3.30.710.10">
    <property type="entry name" value="Potassium Channel Kv1.1, Chain A"/>
    <property type="match status" value="1"/>
</dbReference>
<dbReference type="SMART" id="SM00225">
    <property type="entry name" value="BTB"/>
    <property type="match status" value="1"/>
</dbReference>
<organism evidence="5 6">
    <name type="scientific">Gigaspora rosea</name>
    <dbReference type="NCBI Taxonomy" id="44941"/>
    <lineage>
        <taxon>Eukaryota</taxon>
        <taxon>Fungi</taxon>
        <taxon>Fungi incertae sedis</taxon>
        <taxon>Mucoromycota</taxon>
        <taxon>Glomeromycotina</taxon>
        <taxon>Glomeromycetes</taxon>
        <taxon>Diversisporales</taxon>
        <taxon>Gigasporaceae</taxon>
        <taxon>Gigaspora</taxon>
    </lineage>
</organism>
<dbReference type="Pfam" id="PF00651">
    <property type="entry name" value="BTB"/>
    <property type="match status" value="1"/>
</dbReference>
<evidence type="ECO:0000256" key="2">
    <source>
        <dbReference type="ARBA" id="ARBA00022803"/>
    </source>
</evidence>
<dbReference type="Pfam" id="PF13424">
    <property type="entry name" value="TPR_12"/>
    <property type="match status" value="1"/>
</dbReference>